<keyword evidence="3" id="KW-1185">Reference proteome</keyword>
<dbReference type="Gene3D" id="3.40.50.10610">
    <property type="entry name" value="ABC-type transport auxiliary lipoprotein component"/>
    <property type="match status" value="1"/>
</dbReference>
<dbReference type="Proteomes" id="UP000536746">
    <property type="component" value="Unassembled WGS sequence"/>
</dbReference>
<feature type="signal peptide" evidence="1">
    <location>
        <begin position="1"/>
        <end position="19"/>
    </location>
</feature>
<proteinExistence type="predicted"/>
<dbReference type="RefSeq" id="WP_079218823.1">
    <property type="nucleotide sequence ID" value="NZ_CP018845.1"/>
</dbReference>
<feature type="chain" id="PRO_5047386907" evidence="1">
    <location>
        <begin position="20"/>
        <end position="220"/>
    </location>
</feature>
<name>A0ABX2M208_9BURK</name>
<reference evidence="2 3" key="1">
    <citation type="journal article" date="2020" name="Front. Plant Sci.">
        <title>Isolation of Rhizosphere Bacteria That Improve Quality and Water Stress Tolerance in Greenhouse Ornamentals.</title>
        <authorList>
            <person name="Nordstedt N.P."/>
            <person name="Jones M.L."/>
        </authorList>
    </citation>
    <scope>NUCLEOTIDE SEQUENCE [LARGE SCALE GENOMIC DNA]</scope>
    <source>
        <strain evidence="2 3">C6C2</strain>
    </source>
</reference>
<evidence type="ECO:0000313" key="2">
    <source>
        <dbReference type="EMBL" id="NUU02277.1"/>
    </source>
</evidence>
<dbReference type="PROSITE" id="PS51257">
    <property type="entry name" value="PROKAR_LIPOPROTEIN"/>
    <property type="match status" value="1"/>
</dbReference>
<comment type="caution">
    <text evidence="2">The sequence shown here is derived from an EMBL/GenBank/DDBJ whole genome shotgun (WGS) entry which is preliminary data.</text>
</comment>
<organism evidence="2 3">
    <name type="scientific">Herbaspirillum robiniae</name>
    <dbReference type="NCBI Taxonomy" id="2014887"/>
    <lineage>
        <taxon>Bacteria</taxon>
        <taxon>Pseudomonadati</taxon>
        <taxon>Pseudomonadota</taxon>
        <taxon>Betaproteobacteria</taxon>
        <taxon>Burkholderiales</taxon>
        <taxon>Oxalobacteraceae</taxon>
        <taxon>Herbaspirillum</taxon>
    </lineage>
</organism>
<sequence>MIFGKLKAAGAALMLAVLATGCATQQKPYDYAEFKKARPASILVLPPLNSSPEVIAPYGMLSQVTYPLAESGYYVIPVSLAAETFKQNGLTSPSDIHELPPQKLRQIFGADSALYINVKDYGTSYKVVSSATVVSADAKLLDLRTGKVLWEGSAAASSAENQQNQNGLIGMLVAAVVNQIIGTVSDASYNMAGIASQRLLMAGHKNGMLYGPRSPQYEKD</sequence>
<gene>
    <name evidence="2" type="ORF">HNO84_11770</name>
</gene>
<accession>A0ABX2M208</accession>
<evidence type="ECO:0000256" key="1">
    <source>
        <dbReference type="SAM" id="SignalP"/>
    </source>
</evidence>
<keyword evidence="1" id="KW-0732">Signal</keyword>
<protein>
    <submittedName>
        <fullName evidence="2">DUF799 domain-containing protein</fullName>
    </submittedName>
</protein>
<dbReference type="EMBL" id="JABFMT010000010">
    <property type="protein sequence ID" value="NUU02277.1"/>
    <property type="molecule type" value="Genomic_DNA"/>
</dbReference>
<evidence type="ECO:0000313" key="3">
    <source>
        <dbReference type="Proteomes" id="UP000536746"/>
    </source>
</evidence>
<dbReference type="InterPro" id="IPR008517">
    <property type="entry name" value="GNA1162-like"/>
</dbReference>
<dbReference type="Pfam" id="PF05643">
    <property type="entry name" value="GNA1162-like"/>
    <property type="match status" value="1"/>
</dbReference>